<accession>A0AAV5N6C7</accession>
<dbReference type="GO" id="GO:0047474">
    <property type="term" value="F:long-chain fatty acid--protein ligase activity"/>
    <property type="evidence" value="ECO:0007669"/>
    <property type="project" value="InterPro"/>
</dbReference>
<dbReference type="InterPro" id="IPR042099">
    <property type="entry name" value="ANL_N_sf"/>
</dbReference>
<dbReference type="GO" id="GO:0008218">
    <property type="term" value="P:bioluminescence"/>
    <property type="evidence" value="ECO:0007669"/>
    <property type="project" value="InterPro"/>
</dbReference>
<dbReference type="EMBL" id="BRLH01000014">
    <property type="protein sequence ID" value="GKX57337.1"/>
    <property type="molecule type" value="Genomic_DNA"/>
</dbReference>
<dbReference type="Proteomes" id="UP001058124">
    <property type="component" value="Unassembled WGS sequence"/>
</dbReference>
<keyword evidence="3" id="KW-1185">Reference proteome</keyword>
<gene>
    <name evidence="2" type="ORF">SOASR030_34490</name>
</gene>
<sequence>MSDIRVSASSLTQADELANFDTPYLSIDSRLNGLFLSAMQEADDWHRHHNEAYAMLYDAHFQPTIPVALFKSTDLATPVADEGQWLTSSGTGSGRKTKVFFDVHSLSRIQRAMTHLFIANGLVSQTPSRFLLLSPDPAKGDKAGYATAFLKFTACAPISECVFAVSDEGHLDTELAWNTLKRWASDPAPIYIFGLTVFFEHLCLSRPQAFTLSAPVRGLTGGGWKGMTQSLSRKEIVSGLAETLDSPLVDIRDIYGMTEHPLHYISCREGHFHQPVYARFTVINASGYGAQAGEAGLIRLENPFFASLPSHRLLTEDVGEWNEGCACGLPGRFLRYIGRSTSSEGTCAAQAL</sequence>
<proteinExistence type="predicted"/>
<dbReference type="InterPro" id="IPR007534">
    <property type="entry name" value="LuxE"/>
</dbReference>
<organism evidence="2 3">
    <name type="scientific">Leminorella grimontii</name>
    <dbReference type="NCBI Taxonomy" id="82981"/>
    <lineage>
        <taxon>Bacteria</taxon>
        <taxon>Pseudomonadati</taxon>
        <taxon>Pseudomonadota</taxon>
        <taxon>Gammaproteobacteria</taxon>
        <taxon>Enterobacterales</taxon>
        <taxon>Budviciaceae</taxon>
        <taxon>Leminorella</taxon>
    </lineage>
</organism>
<dbReference type="Pfam" id="PF04443">
    <property type="entry name" value="LuxE"/>
    <property type="match status" value="1"/>
</dbReference>
<feature type="domain" description="Acyl-protein synthetase LuxE" evidence="1">
    <location>
        <begin position="63"/>
        <end position="346"/>
    </location>
</feature>
<evidence type="ECO:0000259" key="1">
    <source>
        <dbReference type="Pfam" id="PF04443"/>
    </source>
</evidence>
<dbReference type="Gene3D" id="3.40.50.12780">
    <property type="entry name" value="N-terminal domain of ligase-like"/>
    <property type="match status" value="1"/>
</dbReference>
<evidence type="ECO:0000313" key="3">
    <source>
        <dbReference type="Proteomes" id="UP001058124"/>
    </source>
</evidence>
<reference evidence="2" key="1">
    <citation type="submission" date="2022-06" db="EMBL/GenBank/DDBJ databases">
        <title>Draft genome sequences of Leminorella grimontii str. JCM5902.</title>
        <authorList>
            <person name="Wakabayashi Y."/>
            <person name="Kojima K."/>
        </authorList>
    </citation>
    <scope>NUCLEOTIDE SEQUENCE</scope>
    <source>
        <strain evidence="2">JCM 5902</strain>
    </source>
</reference>
<protein>
    <submittedName>
        <fullName evidence="2">Acyl-protein synthetase</fullName>
    </submittedName>
</protein>
<comment type="caution">
    <text evidence="2">The sequence shown here is derived from an EMBL/GenBank/DDBJ whole genome shotgun (WGS) entry which is preliminary data.</text>
</comment>
<dbReference type="RefSeq" id="WP_036023436.1">
    <property type="nucleotide sequence ID" value="NZ_BRLH01000014.1"/>
</dbReference>
<name>A0AAV5N6C7_9GAMM</name>
<evidence type="ECO:0000313" key="2">
    <source>
        <dbReference type="EMBL" id="GKX57337.1"/>
    </source>
</evidence>
<dbReference type="AlphaFoldDB" id="A0AAV5N6C7"/>